<dbReference type="GO" id="GO:0005524">
    <property type="term" value="F:ATP binding"/>
    <property type="evidence" value="ECO:0007669"/>
    <property type="project" value="UniProtKB-UniRule"/>
</dbReference>
<evidence type="ECO:0000256" key="4">
    <source>
        <dbReference type="ARBA" id="ARBA00022741"/>
    </source>
</evidence>
<evidence type="ECO:0000256" key="9">
    <source>
        <dbReference type="RuleBase" id="RU003733"/>
    </source>
</evidence>
<comment type="similarity">
    <text evidence="1 8 9">Belongs to the FGGY kinase family.</text>
</comment>
<dbReference type="NCBIfam" id="TIGR01312">
    <property type="entry name" value="XylB"/>
    <property type="match status" value="1"/>
</dbReference>
<dbReference type="InterPro" id="IPR018484">
    <property type="entry name" value="FGGY_N"/>
</dbReference>
<dbReference type="GO" id="GO:0042732">
    <property type="term" value="P:D-xylose metabolic process"/>
    <property type="evidence" value="ECO:0007669"/>
    <property type="project" value="UniProtKB-KW"/>
</dbReference>
<keyword evidence="2 8" id="KW-0859">Xylose metabolism</keyword>
<dbReference type="InterPro" id="IPR018485">
    <property type="entry name" value="FGGY_C"/>
</dbReference>
<name>A0A517YSP4_9BACT</name>
<dbReference type="PROSITE" id="PS00445">
    <property type="entry name" value="FGGY_KINASES_2"/>
    <property type="match status" value="1"/>
</dbReference>
<evidence type="ECO:0000259" key="11">
    <source>
        <dbReference type="Pfam" id="PF00370"/>
    </source>
</evidence>
<dbReference type="Pfam" id="PF00370">
    <property type="entry name" value="FGGY_N"/>
    <property type="match status" value="1"/>
</dbReference>
<evidence type="ECO:0000256" key="3">
    <source>
        <dbReference type="ARBA" id="ARBA00022679"/>
    </source>
</evidence>
<feature type="active site" description="Proton acceptor" evidence="8">
    <location>
        <position position="241"/>
    </location>
</feature>
<dbReference type="CDD" id="cd07808">
    <property type="entry name" value="ASKHA_NBD_FGGY_EcXK-like"/>
    <property type="match status" value="1"/>
</dbReference>
<dbReference type="InterPro" id="IPR043129">
    <property type="entry name" value="ATPase_NBD"/>
</dbReference>
<proteinExistence type="inferred from homology"/>
<dbReference type="PANTHER" id="PTHR43095:SF5">
    <property type="entry name" value="XYLULOSE KINASE"/>
    <property type="match status" value="1"/>
</dbReference>
<feature type="binding site" evidence="8">
    <location>
        <begin position="81"/>
        <end position="82"/>
    </location>
    <ligand>
        <name>substrate</name>
    </ligand>
</feature>
<organism evidence="13 14">
    <name type="scientific">Poriferisphaera corsica</name>
    <dbReference type="NCBI Taxonomy" id="2528020"/>
    <lineage>
        <taxon>Bacteria</taxon>
        <taxon>Pseudomonadati</taxon>
        <taxon>Planctomycetota</taxon>
        <taxon>Phycisphaerae</taxon>
        <taxon>Phycisphaerales</taxon>
        <taxon>Phycisphaeraceae</taxon>
        <taxon>Poriferisphaera</taxon>
    </lineage>
</organism>
<dbReference type="SUPFAM" id="SSF53067">
    <property type="entry name" value="Actin-like ATPase domain"/>
    <property type="match status" value="2"/>
</dbReference>
<dbReference type="PANTHER" id="PTHR43095">
    <property type="entry name" value="SUGAR KINASE"/>
    <property type="match status" value="1"/>
</dbReference>
<evidence type="ECO:0000256" key="8">
    <source>
        <dbReference type="HAMAP-Rule" id="MF_02220"/>
    </source>
</evidence>
<evidence type="ECO:0000256" key="5">
    <source>
        <dbReference type="ARBA" id="ARBA00022777"/>
    </source>
</evidence>
<comment type="function">
    <text evidence="8">Catalyzes the phosphorylation of D-xylulose to D-xylulose 5-phosphate.</text>
</comment>
<dbReference type="KEGG" id="pcor:KS4_13080"/>
<evidence type="ECO:0000313" key="14">
    <source>
        <dbReference type="Proteomes" id="UP000317369"/>
    </source>
</evidence>
<dbReference type="Gene3D" id="3.30.420.40">
    <property type="match status" value="2"/>
</dbReference>
<dbReference type="OrthoDB" id="9805576at2"/>
<comment type="catalytic activity">
    <reaction evidence="8 10">
        <text>D-xylulose + ATP = D-xylulose 5-phosphate + ADP + H(+)</text>
        <dbReference type="Rhea" id="RHEA:10964"/>
        <dbReference type="ChEBI" id="CHEBI:15378"/>
        <dbReference type="ChEBI" id="CHEBI:17140"/>
        <dbReference type="ChEBI" id="CHEBI:30616"/>
        <dbReference type="ChEBI" id="CHEBI:57737"/>
        <dbReference type="ChEBI" id="CHEBI:456216"/>
        <dbReference type="EC" id="2.7.1.17"/>
    </reaction>
</comment>
<dbReference type="RefSeq" id="WP_145076108.1">
    <property type="nucleotide sequence ID" value="NZ_CP036425.1"/>
</dbReference>
<evidence type="ECO:0000259" key="12">
    <source>
        <dbReference type="Pfam" id="PF02782"/>
    </source>
</evidence>
<dbReference type="InterPro" id="IPR050406">
    <property type="entry name" value="FGGY_Carb_Kinase"/>
</dbReference>
<keyword evidence="3 8" id="KW-0808">Transferase</keyword>
<dbReference type="InterPro" id="IPR018483">
    <property type="entry name" value="Carb_kinase_FGGY_CS"/>
</dbReference>
<evidence type="ECO:0000256" key="7">
    <source>
        <dbReference type="ARBA" id="ARBA00023277"/>
    </source>
</evidence>
<feature type="domain" description="Carbohydrate kinase FGGY C-terminal" evidence="12">
    <location>
        <begin position="259"/>
        <end position="453"/>
    </location>
</feature>
<dbReference type="InterPro" id="IPR006000">
    <property type="entry name" value="Xylulokinase"/>
</dbReference>
<dbReference type="PROSITE" id="PS00933">
    <property type="entry name" value="FGGY_KINASES_1"/>
    <property type="match status" value="1"/>
</dbReference>
<evidence type="ECO:0000313" key="13">
    <source>
        <dbReference type="EMBL" id="QDU33263.1"/>
    </source>
</evidence>
<feature type="domain" description="Carbohydrate kinase FGGY N-terminal" evidence="11">
    <location>
        <begin position="4"/>
        <end position="248"/>
    </location>
</feature>
<evidence type="ECO:0000256" key="10">
    <source>
        <dbReference type="RuleBase" id="RU364073"/>
    </source>
</evidence>
<keyword evidence="6 8" id="KW-0067">ATP-binding</keyword>
<dbReference type="PIRSF" id="PIRSF000538">
    <property type="entry name" value="GlpK"/>
    <property type="match status" value="1"/>
</dbReference>
<dbReference type="EC" id="2.7.1.17" evidence="8 10"/>
<sequence>MAHLLGIDIGTSSTKSLISTTDGNILATATATHPISMPRPGFSEQNPHDWWNSTCQSVRSVMHKASISPESILAIGLSGQMHGSVFLNKNHEVLHPAILWNDQRTVTECDMIESIAGSKKKLIQAVGNPALPGFTAPKILWFRKHKPDLFEQTAKILLPKDYIRLRMTGTYATEVSDASGTLLFDVNNRKWDHAFMRKLHLDPSLFPDCAESHVVTAELSDTGAKELGLQSGISVVGGAADNAAAAVGNGVVQHGHLCSSIGTSGVMYAHSEVPEVDPHGRVHTMCSAVDGEWCIFGCMLSAGGAFQWFRNQLATFEFEQSKTLNQSIYTLLIEEACKIQPGSEGLFFLPYLAGERCPHMDPDARGCWIGLTQRHTRAHMIRSLLEGVTFGMNDMLQILRNMDISTEIIRLTGGGAKSNLWRQIQADIYNSPVTTINTSEGPAYGAVILAGVGADIWPDIQTACKAIVIEKEKLNPSSDRSVLYARYHNQYTKLYQALSSQFRSIEKI</sequence>
<dbReference type="Proteomes" id="UP000317369">
    <property type="component" value="Chromosome"/>
</dbReference>
<keyword evidence="4 8" id="KW-0547">Nucleotide-binding</keyword>
<dbReference type="AlphaFoldDB" id="A0A517YSP4"/>
<dbReference type="EMBL" id="CP036425">
    <property type="protein sequence ID" value="QDU33263.1"/>
    <property type="molecule type" value="Genomic_DNA"/>
</dbReference>
<evidence type="ECO:0000256" key="2">
    <source>
        <dbReference type="ARBA" id="ARBA00022629"/>
    </source>
</evidence>
<dbReference type="InterPro" id="IPR000577">
    <property type="entry name" value="Carb_kinase_FGGY"/>
</dbReference>
<dbReference type="Pfam" id="PF02782">
    <property type="entry name" value="FGGY_C"/>
    <property type="match status" value="1"/>
</dbReference>
<feature type="site" description="Important for activity" evidence="8">
    <location>
        <position position="8"/>
    </location>
</feature>
<dbReference type="GO" id="GO:0005998">
    <property type="term" value="P:xylulose catabolic process"/>
    <property type="evidence" value="ECO:0007669"/>
    <property type="project" value="UniProtKB-UniRule"/>
</dbReference>
<dbReference type="HAMAP" id="MF_02220">
    <property type="entry name" value="XylB"/>
    <property type="match status" value="1"/>
</dbReference>
<accession>A0A517YSP4</accession>
<dbReference type="GO" id="GO:0004856">
    <property type="term" value="F:D-xylulokinase activity"/>
    <property type="evidence" value="ECO:0007669"/>
    <property type="project" value="UniProtKB-UniRule"/>
</dbReference>
<gene>
    <name evidence="13" type="primary">xylB_1</name>
    <name evidence="8 10" type="synonym">xylB</name>
    <name evidence="13" type="ORF">KS4_13080</name>
</gene>
<keyword evidence="5 8" id="KW-0418">Kinase</keyword>
<keyword evidence="14" id="KW-1185">Reference proteome</keyword>
<protein>
    <recommendedName>
        <fullName evidence="8 10">Xylulose kinase</fullName>
        <shortName evidence="8 10">Xylulokinase</shortName>
        <ecNumber evidence="8 10">2.7.1.17</ecNumber>
    </recommendedName>
</protein>
<evidence type="ECO:0000256" key="6">
    <source>
        <dbReference type="ARBA" id="ARBA00022840"/>
    </source>
</evidence>
<reference evidence="13 14" key="1">
    <citation type="submission" date="2019-02" db="EMBL/GenBank/DDBJ databases">
        <title>Deep-cultivation of Planctomycetes and their phenomic and genomic characterization uncovers novel biology.</title>
        <authorList>
            <person name="Wiegand S."/>
            <person name="Jogler M."/>
            <person name="Boedeker C."/>
            <person name="Pinto D."/>
            <person name="Vollmers J."/>
            <person name="Rivas-Marin E."/>
            <person name="Kohn T."/>
            <person name="Peeters S.H."/>
            <person name="Heuer A."/>
            <person name="Rast P."/>
            <person name="Oberbeckmann S."/>
            <person name="Bunk B."/>
            <person name="Jeske O."/>
            <person name="Meyerdierks A."/>
            <person name="Storesund J.E."/>
            <person name="Kallscheuer N."/>
            <person name="Luecker S."/>
            <person name="Lage O.M."/>
            <person name="Pohl T."/>
            <person name="Merkel B.J."/>
            <person name="Hornburger P."/>
            <person name="Mueller R.-W."/>
            <person name="Bruemmer F."/>
            <person name="Labrenz M."/>
            <person name="Spormann A.M."/>
            <person name="Op den Camp H."/>
            <person name="Overmann J."/>
            <person name="Amann R."/>
            <person name="Jetten M.S.M."/>
            <person name="Mascher T."/>
            <person name="Medema M.H."/>
            <person name="Devos D.P."/>
            <person name="Kaster A.-K."/>
            <person name="Ovreas L."/>
            <person name="Rohde M."/>
            <person name="Galperin M.Y."/>
            <person name="Jogler C."/>
        </authorList>
    </citation>
    <scope>NUCLEOTIDE SEQUENCE [LARGE SCALE GENOMIC DNA]</scope>
    <source>
        <strain evidence="13 14">KS4</strain>
    </source>
</reference>
<evidence type="ECO:0000256" key="1">
    <source>
        <dbReference type="ARBA" id="ARBA00009156"/>
    </source>
</evidence>
<keyword evidence="7 8" id="KW-0119">Carbohydrate metabolism</keyword>